<dbReference type="Pfam" id="PF04389">
    <property type="entry name" value="Peptidase_M28"/>
    <property type="match status" value="1"/>
</dbReference>
<evidence type="ECO:0000259" key="2">
    <source>
        <dbReference type="Pfam" id="PF04389"/>
    </source>
</evidence>
<dbReference type="PANTHER" id="PTHR12147:SF26">
    <property type="entry name" value="PEPTIDASE M28 DOMAIN-CONTAINING PROTEIN"/>
    <property type="match status" value="1"/>
</dbReference>
<reference evidence="4" key="1">
    <citation type="submission" date="2016-02" db="EMBL/GenBank/DDBJ databases">
        <authorList>
            <person name="Schultz-Johansen M."/>
            <person name="Glaring M.A."/>
            <person name="Bech P.K."/>
            <person name="Stougaard P."/>
        </authorList>
    </citation>
    <scope>NUCLEOTIDE SEQUENCE [LARGE SCALE GENOMIC DNA]</scope>
    <source>
        <strain evidence="4">S66</strain>
    </source>
</reference>
<organism evidence="3 4">
    <name type="scientific">Paraglaciecola hydrolytica</name>
    <dbReference type="NCBI Taxonomy" id="1799789"/>
    <lineage>
        <taxon>Bacteria</taxon>
        <taxon>Pseudomonadati</taxon>
        <taxon>Pseudomonadota</taxon>
        <taxon>Gammaproteobacteria</taxon>
        <taxon>Alteromonadales</taxon>
        <taxon>Alteromonadaceae</taxon>
        <taxon>Paraglaciecola</taxon>
    </lineage>
</organism>
<feature type="signal peptide" evidence="1">
    <location>
        <begin position="1"/>
        <end position="21"/>
    </location>
</feature>
<evidence type="ECO:0000313" key="4">
    <source>
        <dbReference type="Proteomes" id="UP000070299"/>
    </source>
</evidence>
<evidence type="ECO:0000313" key="3">
    <source>
        <dbReference type="EMBL" id="KXI30482.1"/>
    </source>
</evidence>
<dbReference type="SUPFAM" id="SSF53187">
    <property type="entry name" value="Zn-dependent exopeptidases"/>
    <property type="match status" value="1"/>
</dbReference>
<feature type="chain" id="PRO_5007469454" description="Peptidase M28 domain-containing protein" evidence="1">
    <location>
        <begin position="22"/>
        <end position="349"/>
    </location>
</feature>
<protein>
    <recommendedName>
        <fullName evidence="2">Peptidase M28 domain-containing protein</fullName>
    </recommendedName>
</protein>
<dbReference type="InterPro" id="IPR007484">
    <property type="entry name" value="Peptidase_M28"/>
</dbReference>
<keyword evidence="1" id="KW-0732">Signal</keyword>
<dbReference type="GO" id="GO:0008235">
    <property type="term" value="F:metalloexopeptidase activity"/>
    <property type="evidence" value="ECO:0007669"/>
    <property type="project" value="InterPro"/>
</dbReference>
<gene>
    <name evidence="3" type="ORF">AX660_10995</name>
</gene>
<dbReference type="EMBL" id="LSNE01000003">
    <property type="protein sequence ID" value="KXI30482.1"/>
    <property type="molecule type" value="Genomic_DNA"/>
</dbReference>
<comment type="caution">
    <text evidence="3">The sequence shown here is derived from an EMBL/GenBank/DDBJ whole genome shotgun (WGS) entry which is preliminary data.</text>
</comment>
<proteinExistence type="predicted"/>
<dbReference type="Gene3D" id="3.40.630.10">
    <property type="entry name" value="Zn peptidases"/>
    <property type="match status" value="1"/>
</dbReference>
<dbReference type="STRING" id="1799789.AX660_10995"/>
<name>A0A136A5F6_9ALTE</name>
<feature type="domain" description="Peptidase M28" evidence="2">
    <location>
        <begin position="82"/>
        <end position="318"/>
    </location>
</feature>
<dbReference type="Proteomes" id="UP000070299">
    <property type="component" value="Unassembled WGS sequence"/>
</dbReference>
<dbReference type="GO" id="GO:0006508">
    <property type="term" value="P:proteolysis"/>
    <property type="evidence" value="ECO:0007669"/>
    <property type="project" value="InterPro"/>
</dbReference>
<dbReference type="PANTHER" id="PTHR12147">
    <property type="entry name" value="METALLOPEPTIDASE M28 FAMILY MEMBER"/>
    <property type="match status" value="1"/>
</dbReference>
<keyword evidence="4" id="KW-1185">Reference proteome</keyword>
<dbReference type="OrthoDB" id="1521787at2"/>
<sequence>MKKRRVCLGLVALFVASSAFSQTMTVMDYLQNIVGEKGLGARVAGSEQEKQTAAYIEQQWLMQGLAPTVSSFTLKDNKHSANVVVDIKGKSDKILIIGGHYDSTAAKEGSLGAADNATSTAILLALSQHLRKQNLSVTVRLIAFGAEESGLLGSKAYVAQLGADEISNLLGMINLDGAVGGDNLYIHSAHSDPYKCPQSTQAYSSDASLRDAMMVQAKKSFTDANPFALHPAYPGYPEGEAGGWSDHAPFACIGLPVVDLEATNFSINGKEGYDGYSQSTHPELWDCFSTEKMGACDRESETKWGGIWHTQYDRLDKLLPLFGQRIETQLEQNLKLLSDFIESYNPPAG</sequence>
<dbReference type="InterPro" id="IPR045175">
    <property type="entry name" value="M28_fam"/>
</dbReference>
<accession>A0A136A5F6</accession>
<dbReference type="RefSeq" id="WP_068375031.1">
    <property type="nucleotide sequence ID" value="NZ_LSNE01000003.1"/>
</dbReference>
<dbReference type="AlphaFoldDB" id="A0A136A5F6"/>
<evidence type="ECO:0000256" key="1">
    <source>
        <dbReference type="SAM" id="SignalP"/>
    </source>
</evidence>